<reference evidence="2" key="1">
    <citation type="submission" date="2023-01" db="EMBL/GenBank/DDBJ databases">
        <title>Genome assembly of the deep-sea coral Lophelia pertusa.</title>
        <authorList>
            <person name="Herrera S."/>
            <person name="Cordes E."/>
        </authorList>
    </citation>
    <scope>NUCLEOTIDE SEQUENCE</scope>
    <source>
        <strain evidence="2">USNM1676648</strain>
        <tissue evidence="2">Polyp</tissue>
    </source>
</reference>
<keyword evidence="3" id="KW-1185">Reference proteome</keyword>
<dbReference type="OrthoDB" id="6343432at2759"/>
<evidence type="ECO:0000256" key="1">
    <source>
        <dbReference type="SAM" id="MobiDB-lite"/>
    </source>
</evidence>
<evidence type="ECO:0000313" key="3">
    <source>
        <dbReference type="Proteomes" id="UP001163046"/>
    </source>
</evidence>
<sequence length="165" mass="19036">MAKGFDFTEDEIRRKLQELGYSHIPGDKLKLFQRDLRQLVETERTDSRERLPSSVSDSYYTDSYLEGSKDETSSSSNVLDSSKEQHHVHERYRSPLEDSVFPRAKSAPSLTKMSHQAFGKENVHYNPVKAHVRGESSSTADSSPQEQSRPSSRNIKRKVFEKKEW</sequence>
<comment type="caution">
    <text evidence="2">The sequence shown here is derived from an EMBL/GenBank/DDBJ whole genome shotgun (WGS) entry which is preliminary data.</text>
</comment>
<feature type="region of interest" description="Disordered" evidence="1">
    <location>
        <begin position="41"/>
        <end position="165"/>
    </location>
</feature>
<feature type="compositionally biased region" description="Basic and acidic residues" evidence="1">
    <location>
        <begin position="41"/>
        <end position="51"/>
    </location>
</feature>
<proteinExistence type="predicted"/>
<feature type="compositionally biased region" description="Basic residues" evidence="1">
    <location>
        <begin position="154"/>
        <end position="165"/>
    </location>
</feature>
<feature type="compositionally biased region" description="Low complexity" evidence="1">
    <location>
        <begin position="142"/>
        <end position="153"/>
    </location>
</feature>
<protein>
    <submittedName>
        <fullName evidence="2">Hydrolethalus syndrome</fullName>
    </submittedName>
</protein>
<dbReference type="EMBL" id="MU827317">
    <property type="protein sequence ID" value="KAJ7357808.1"/>
    <property type="molecule type" value="Genomic_DNA"/>
</dbReference>
<gene>
    <name evidence="2" type="primary">HYLS1</name>
    <name evidence="2" type="ORF">OS493_022618</name>
</gene>
<evidence type="ECO:0000313" key="2">
    <source>
        <dbReference type="EMBL" id="KAJ7357808.1"/>
    </source>
</evidence>
<organism evidence="2 3">
    <name type="scientific">Desmophyllum pertusum</name>
    <dbReference type="NCBI Taxonomy" id="174260"/>
    <lineage>
        <taxon>Eukaryota</taxon>
        <taxon>Metazoa</taxon>
        <taxon>Cnidaria</taxon>
        <taxon>Anthozoa</taxon>
        <taxon>Hexacorallia</taxon>
        <taxon>Scleractinia</taxon>
        <taxon>Caryophylliina</taxon>
        <taxon>Caryophylliidae</taxon>
        <taxon>Desmophyllum</taxon>
    </lineage>
</organism>
<feature type="compositionally biased region" description="Low complexity" evidence="1">
    <location>
        <begin position="53"/>
        <end position="64"/>
    </location>
</feature>
<name>A0A9W9YQC8_9CNID</name>
<feature type="compositionally biased region" description="Basic and acidic residues" evidence="1">
    <location>
        <begin position="81"/>
        <end position="96"/>
    </location>
</feature>
<dbReference type="Proteomes" id="UP001163046">
    <property type="component" value="Unassembled WGS sequence"/>
</dbReference>
<dbReference type="AlphaFoldDB" id="A0A9W9YQC8"/>
<accession>A0A9W9YQC8</accession>